<organism evidence="2 3">
    <name type="scientific">Amycolatopsis thermoflava</name>
    <dbReference type="NCBI Taxonomy" id="84480"/>
    <lineage>
        <taxon>Bacteria</taxon>
        <taxon>Bacillati</taxon>
        <taxon>Actinomycetota</taxon>
        <taxon>Actinomycetes</taxon>
        <taxon>Pseudonocardiales</taxon>
        <taxon>Pseudonocardiaceae</taxon>
        <taxon>Amycolatopsis</taxon>
        <taxon>Amycolatopsis methanolica group</taxon>
    </lineage>
</organism>
<keyword evidence="2" id="KW-0449">Lipoprotein</keyword>
<gene>
    <name evidence="2" type="ORF">EDD35_5664</name>
</gene>
<dbReference type="EMBL" id="RKHY01000001">
    <property type="protein sequence ID" value="ROS43259.1"/>
    <property type="molecule type" value="Genomic_DNA"/>
</dbReference>
<feature type="region of interest" description="Disordered" evidence="1">
    <location>
        <begin position="151"/>
        <end position="171"/>
    </location>
</feature>
<dbReference type="PANTHER" id="PTHR39335">
    <property type="entry name" value="BLL4220 PROTEIN"/>
    <property type="match status" value="1"/>
</dbReference>
<keyword evidence="3" id="KW-1185">Reference proteome</keyword>
<comment type="caution">
    <text evidence="2">The sequence shown here is derived from an EMBL/GenBank/DDBJ whole genome shotgun (WGS) entry which is preliminary data.</text>
</comment>
<dbReference type="GO" id="GO:0043448">
    <property type="term" value="P:alkane catabolic process"/>
    <property type="evidence" value="ECO:0007669"/>
    <property type="project" value="TreeGrafter"/>
</dbReference>
<name>A0A3N2H477_9PSEU</name>
<dbReference type="AlphaFoldDB" id="A0A3N2H477"/>
<evidence type="ECO:0000313" key="3">
    <source>
        <dbReference type="Proteomes" id="UP000274843"/>
    </source>
</evidence>
<dbReference type="PROSITE" id="PS51257">
    <property type="entry name" value="PROKAR_LIPOPROTEIN"/>
    <property type="match status" value="1"/>
</dbReference>
<dbReference type="Proteomes" id="UP000274843">
    <property type="component" value="Unassembled WGS sequence"/>
</dbReference>
<dbReference type="InterPro" id="IPR005297">
    <property type="entry name" value="Lipoprotein_repeat"/>
</dbReference>
<evidence type="ECO:0000256" key="1">
    <source>
        <dbReference type="SAM" id="MobiDB-lite"/>
    </source>
</evidence>
<dbReference type="PANTHER" id="PTHR39335:SF1">
    <property type="entry name" value="BLL4220 PROTEIN"/>
    <property type="match status" value="1"/>
</dbReference>
<reference evidence="2 3" key="1">
    <citation type="submission" date="2018-11" db="EMBL/GenBank/DDBJ databases">
        <title>Sequencing the genomes of 1000 actinobacteria strains.</title>
        <authorList>
            <person name="Klenk H.-P."/>
        </authorList>
    </citation>
    <scope>NUCLEOTIDE SEQUENCE [LARGE SCALE GENOMIC DNA]</scope>
    <source>
        <strain evidence="2 3">DSM 44348</strain>
    </source>
</reference>
<dbReference type="RefSeq" id="WP_231960778.1">
    <property type="nucleotide sequence ID" value="NZ_RKHY01000001.1"/>
</dbReference>
<accession>A0A3N2H477</accession>
<dbReference type="Pfam" id="PF03640">
    <property type="entry name" value="Lipoprotein_15"/>
    <property type="match status" value="2"/>
</dbReference>
<proteinExistence type="predicted"/>
<sequence>MPRSPALTPLTTGCVVLAVITACDTGSPAPLPPQSVPAAEAAPALNAVRAFDLGRIVVDGAGFTLYRYDKDTTAPPRSACDSACTRTWQPVPATAAQQLRGIDPALVGSLTRADGTDQVTLAGHPLYRYRPDEMPGETGGLGSGDAWFPVSPDGNKVQAASDPGRTDAFGL</sequence>
<evidence type="ECO:0000313" key="2">
    <source>
        <dbReference type="EMBL" id="ROS43259.1"/>
    </source>
</evidence>
<protein>
    <submittedName>
        <fullName evidence="2">Putative lipoprotein with Yx(FWY)xxD motif</fullName>
    </submittedName>
</protein>
<dbReference type="GeneID" id="301846952"/>